<sequence length="127" mass="13720">MTEKEPSAMTEPTHVRVPETVPATAVAVDTMPTTQLEVAVTPTQVRRPWRSTARSAFQALVGLCVLMPLLIGAAGLDPAKVPLLAGVVGVAAAVTRIMAIPAVEEWLRRFLPFLAAAPRPKRRHRPR</sequence>
<evidence type="ECO:0000256" key="1">
    <source>
        <dbReference type="SAM" id="Phobius"/>
    </source>
</evidence>
<keyword evidence="1" id="KW-0472">Membrane</keyword>
<dbReference type="Proteomes" id="UP001500221">
    <property type="component" value="Unassembled WGS sequence"/>
</dbReference>
<evidence type="ECO:0000313" key="3">
    <source>
        <dbReference type="Proteomes" id="UP001500221"/>
    </source>
</evidence>
<evidence type="ECO:0008006" key="4">
    <source>
        <dbReference type="Google" id="ProtNLM"/>
    </source>
</evidence>
<keyword evidence="1" id="KW-1133">Transmembrane helix</keyword>
<keyword evidence="3" id="KW-1185">Reference proteome</keyword>
<comment type="caution">
    <text evidence="2">The sequence shown here is derived from an EMBL/GenBank/DDBJ whole genome shotgun (WGS) entry which is preliminary data.</text>
</comment>
<dbReference type="RefSeq" id="WP_345454889.1">
    <property type="nucleotide sequence ID" value="NZ_BAABKG010000001.1"/>
</dbReference>
<feature type="transmembrane region" description="Helical" evidence="1">
    <location>
        <begin position="56"/>
        <end position="76"/>
    </location>
</feature>
<reference evidence="3" key="1">
    <citation type="journal article" date="2019" name="Int. J. Syst. Evol. Microbiol.">
        <title>The Global Catalogue of Microorganisms (GCM) 10K type strain sequencing project: providing services to taxonomists for standard genome sequencing and annotation.</title>
        <authorList>
            <consortium name="The Broad Institute Genomics Platform"/>
            <consortium name="The Broad Institute Genome Sequencing Center for Infectious Disease"/>
            <person name="Wu L."/>
            <person name="Ma J."/>
        </authorList>
    </citation>
    <scope>NUCLEOTIDE SEQUENCE [LARGE SCALE GENOMIC DNA]</scope>
    <source>
        <strain evidence="3">JCM 18459</strain>
    </source>
</reference>
<gene>
    <name evidence="2" type="ORF">GCM10023340_08660</name>
</gene>
<accession>A0ABP9PAC5</accession>
<keyword evidence="1" id="KW-0812">Transmembrane</keyword>
<proteinExistence type="predicted"/>
<organism evidence="2 3">
    <name type="scientific">Nocardioides marinquilinus</name>
    <dbReference type="NCBI Taxonomy" id="1210400"/>
    <lineage>
        <taxon>Bacteria</taxon>
        <taxon>Bacillati</taxon>
        <taxon>Actinomycetota</taxon>
        <taxon>Actinomycetes</taxon>
        <taxon>Propionibacteriales</taxon>
        <taxon>Nocardioidaceae</taxon>
        <taxon>Nocardioides</taxon>
    </lineage>
</organism>
<feature type="transmembrane region" description="Helical" evidence="1">
    <location>
        <begin position="82"/>
        <end position="103"/>
    </location>
</feature>
<protein>
    <recommendedName>
        <fullName evidence="4">Holin</fullName>
    </recommendedName>
</protein>
<dbReference type="EMBL" id="BAABKG010000001">
    <property type="protein sequence ID" value="GAA5143370.1"/>
    <property type="molecule type" value="Genomic_DNA"/>
</dbReference>
<evidence type="ECO:0000313" key="2">
    <source>
        <dbReference type="EMBL" id="GAA5143370.1"/>
    </source>
</evidence>
<name>A0ABP9PAC5_9ACTN</name>